<dbReference type="InterPro" id="IPR036583">
    <property type="entry name" value="23S_rRNA_IVS_sf"/>
</dbReference>
<evidence type="ECO:0000313" key="3">
    <source>
        <dbReference type="Proteomes" id="UP000008825"/>
    </source>
</evidence>
<feature type="region of interest" description="Disordered" evidence="1">
    <location>
        <begin position="134"/>
        <end position="181"/>
    </location>
</feature>
<protein>
    <submittedName>
        <fullName evidence="2">4helix_suffix domain protein</fullName>
    </submittedName>
</protein>
<dbReference type="Gene3D" id="1.20.1440.60">
    <property type="entry name" value="23S rRNA-intervening sequence"/>
    <property type="match status" value="1"/>
</dbReference>
<proteinExistence type="predicted"/>
<sequence length="236" mass="25677">MENEALIPAHGGYRNLKSFQVAQLAYDVTVRFCDRYIGKSSRTHDQMVQAARSGVQNIAEGSQASGTSKKTEMKLTSVARASLEELRLDYQDFLRQRGLPLWDRSDPRRLALITRRCRTADEVARWVVETRNGHNGLSGRCGHGPDGPDGPDGPCAATESIKSTGSIGSRSIESTRSTGTARSGYAEVAANAALTLIAVACSLLERQLAAQAAAFQKEGGFTERLYRTRTSSRKNP</sequence>
<dbReference type="eggNOG" id="COG0551">
    <property type="taxonomic scope" value="Bacteria"/>
</dbReference>
<gene>
    <name evidence="2" type="ordered locus">Gbem_0219</name>
</gene>
<dbReference type="SUPFAM" id="SSF158446">
    <property type="entry name" value="IVS-encoded protein-like"/>
    <property type="match status" value="1"/>
</dbReference>
<reference evidence="2 3" key="2">
    <citation type="journal article" date="2010" name="BMC Genomics">
        <title>The genome of Geobacter bemidjiensis, exemplar for the subsurface clade of Geobacter species that predominate in Fe(III)-reducing subsurface environments.</title>
        <authorList>
            <person name="Aklujkar M."/>
            <person name="Young N.D."/>
            <person name="Holmes D."/>
            <person name="Chavan M."/>
            <person name="Risso C."/>
            <person name="Kiss H.E."/>
            <person name="Han C.S."/>
            <person name="Land M.L."/>
            <person name="Lovley D.R."/>
        </authorList>
    </citation>
    <scope>NUCLEOTIDE SEQUENCE [LARGE SCALE GENOMIC DNA]</scope>
    <source>
        <strain evidence="3">ATCC BAA-1014 / DSM 16622 / JCM 12645 / Bem</strain>
    </source>
</reference>
<dbReference type="InterPro" id="IPR012657">
    <property type="entry name" value="23S_rRNA-intervening_sequence"/>
</dbReference>
<dbReference type="OrthoDB" id="9796189at2"/>
<dbReference type="HOGENOM" id="CLU_088230_1_0_7"/>
<dbReference type="STRING" id="404380.Gbem_0219"/>
<evidence type="ECO:0000313" key="2">
    <source>
        <dbReference type="EMBL" id="ACH37250.1"/>
    </source>
</evidence>
<evidence type="ECO:0000256" key="1">
    <source>
        <dbReference type="SAM" id="MobiDB-lite"/>
    </source>
</evidence>
<dbReference type="AlphaFoldDB" id="B5E9V2"/>
<dbReference type="RefSeq" id="WP_012528658.1">
    <property type="nucleotide sequence ID" value="NC_011146.1"/>
</dbReference>
<dbReference type="InterPro" id="IPR026354">
    <property type="entry name" value="4helix_suffix_dom"/>
</dbReference>
<dbReference type="NCBIfam" id="TIGR02436">
    <property type="entry name" value="four helix bundle protein"/>
    <property type="match status" value="1"/>
</dbReference>
<keyword evidence="3" id="KW-1185">Reference proteome</keyword>
<dbReference type="NCBIfam" id="TIGR04258">
    <property type="entry name" value="4helix_suffix"/>
    <property type="match status" value="1"/>
</dbReference>
<dbReference type="KEGG" id="gbm:Gbem_0219"/>
<organism evidence="2 3">
    <name type="scientific">Citrifermentans bemidjiense (strain ATCC BAA-1014 / DSM 16622 / JCM 12645 / Bem)</name>
    <name type="common">Geobacter bemidjiensis</name>
    <dbReference type="NCBI Taxonomy" id="404380"/>
    <lineage>
        <taxon>Bacteria</taxon>
        <taxon>Pseudomonadati</taxon>
        <taxon>Thermodesulfobacteriota</taxon>
        <taxon>Desulfuromonadia</taxon>
        <taxon>Geobacterales</taxon>
        <taxon>Geobacteraceae</taxon>
        <taxon>Citrifermentans</taxon>
    </lineage>
</organism>
<dbReference type="Proteomes" id="UP000008825">
    <property type="component" value="Chromosome"/>
</dbReference>
<name>B5E9V2_CITBB</name>
<feature type="compositionally biased region" description="Polar residues" evidence="1">
    <location>
        <begin position="160"/>
        <end position="181"/>
    </location>
</feature>
<reference evidence="2 3" key="1">
    <citation type="submission" date="2008-07" db="EMBL/GenBank/DDBJ databases">
        <title>Complete sequence of Geobacter bemidjiensis BEM.</title>
        <authorList>
            <consortium name="US DOE Joint Genome Institute"/>
            <person name="Lucas S."/>
            <person name="Copeland A."/>
            <person name="Lapidus A."/>
            <person name="Glavina del Rio T."/>
            <person name="Dalin E."/>
            <person name="Tice H."/>
            <person name="Bruce D."/>
            <person name="Goodwin L."/>
            <person name="Pitluck S."/>
            <person name="Kiss H."/>
            <person name="Brettin T."/>
            <person name="Detter J.C."/>
            <person name="Han C."/>
            <person name="Kuske C.R."/>
            <person name="Schmutz J."/>
            <person name="Larimer F."/>
            <person name="Land M."/>
            <person name="Hauser L."/>
            <person name="Kyrpides N."/>
            <person name="Lykidis A."/>
            <person name="Lovley D."/>
            <person name="Richardson P."/>
        </authorList>
    </citation>
    <scope>NUCLEOTIDE SEQUENCE [LARGE SCALE GENOMIC DNA]</scope>
    <source>
        <strain evidence="3">ATCC BAA-1014 / DSM 16622 / JCM 12645 / Bem</strain>
    </source>
</reference>
<dbReference type="EMBL" id="CP001124">
    <property type="protein sequence ID" value="ACH37250.1"/>
    <property type="molecule type" value="Genomic_DNA"/>
</dbReference>
<accession>B5E9V2</accession>